<dbReference type="KEGG" id="pprf:DPRO_0174"/>
<reference evidence="2" key="1">
    <citation type="submission" date="2017-09" db="EMBL/GenBank/DDBJ databases">
        <authorList>
            <person name="Regsiter A."/>
            <person name="William W."/>
        </authorList>
    </citation>
    <scope>NUCLEOTIDE SEQUENCE [LARGE SCALE GENOMIC DNA]</scope>
    <source>
        <strain evidence="2">500-1</strain>
    </source>
</reference>
<dbReference type="EMBL" id="LT907975">
    <property type="protein sequence ID" value="SOB57053.1"/>
    <property type="molecule type" value="Genomic_DNA"/>
</dbReference>
<name>A0A2C8F382_9BACT</name>
<evidence type="ECO:0000313" key="2">
    <source>
        <dbReference type="Proteomes" id="UP000219215"/>
    </source>
</evidence>
<dbReference type="Proteomes" id="UP000219215">
    <property type="component" value="Chromosome DPRO"/>
</dbReference>
<evidence type="ECO:0000313" key="1">
    <source>
        <dbReference type="EMBL" id="SOB57053.1"/>
    </source>
</evidence>
<keyword evidence="2" id="KW-1185">Reference proteome</keyword>
<accession>A0A2C8F382</accession>
<dbReference type="AlphaFoldDB" id="A0A2C8F382"/>
<protein>
    <submittedName>
        <fullName evidence="1">Uncharacterized protein</fullName>
    </submittedName>
</protein>
<sequence>MHPFALQLNLKTKKLLTTNGARIGFQFIGVFFKPFLVPDVFTNNLSPIIV</sequence>
<proteinExistence type="predicted"/>
<organism evidence="1 2">
    <name type="scientific">Pseudodesulfovibrio profundus</name>
    <dbReference type="NCBI Taxonomy" id="57320"/>
    <lineage>
        <taxon>Bacteria</taxon>
        <taxon>Pseudomonadati</taxon>
        <taxon>Thermodesulfobacteriota</taxon>
        <taxon>Desulfovibrionia</taxon>
        <taxon>Desulfovibrionales</taxon>
        <taxon>Desulfovibrionaceae</taxon>
    </lineage>
</organism>
<gene>
    <name evidence="1" type="ORF">DPRO_0174</name>
</gene>